<feature type="region of interest" description="Disordered" evidence="1">
    <location>
        <begin position="1"/>
        <end position="37"/>
    </location>
</feature>
<keyword evidence="3" id="KW-1185">Reference proteome</keyword>
<sequence length="68" mass="7208">MSNQQQRERGGNPGGGALVGPDCQQHPARSTGGRPGAGIPTLNGLGFHLVVSEEYPTLVYWFSDILSK</sequence>
<organism evidence="2 3">
    <name type="scientific">Dissostichus eleginoides</name>
    <name type="common">Patagonian toothfish</name>
    <name type="synonym">Dissostichus amissus</name>
    <dbReference type="NCBI Taxonomy" id="100907"/>
    <lineage>
        <taxon>Eukaryota</taxon>
        <taxon>Metazoa</taxon>
        <taxon>Chordata</taxon>
        <taxon>Craniata</taxon>
        <taxon>Vertebrata</taxon>
        <taxon>Euteleostomi</taxon>
        <taxon>Actinopterygii</taxon>
        <taxon>Neopterygii</taxon>
        <taxon>Teleostei</taxon>
        <taxon>Neoteleostei</taxon>
        <taxon>Acanthomorphata</taxon>
        <taxon>Eupercaria</taxon>
        <taxon>Perciformes</taxon>
        <taxon>Notothenioidei</taxon>
        <taxon>Nototheniidae</taxon>
        <taxon>Dissostichus</taxon>
    </lineage>
</organism>
<gene>
    <name evidence="2" type="ORF">KUDE01_009516</name>
</gene>
<evidence type="ECO:0000313" key="2">
    <source>
        <dbReference type="EMBL" id="KAK1890685.1"/>
    </source>
</evidence>
<name>A0AAD9BVH7_DISEL</name>
<reference evidence="2" key="1">
    <citation type="submission" date="2023-04" db="EMBL/GenBank/DDBJ databases">
        <title>Chromosome-level genome of Chaenocephalus aceratus.</title>
        <authorList>
            <person name="Park H."/>
        </authorList>
    </citation>
    <scope>NUCLEOTIDE SEQUENCE</scope>
    <source>
        <strain evidence="2">DE</strain>
        <tissue evidence="2">Muscle</tissue>
    </source>
</reference>
<accession>A0AAD9BVH7</accession>
<dbReference type="EMBL" id="JASDAP010000015">
    <property type="protein sequence ID" value="KAK1890685.1"/>
    <property type="molecule type" value="Genomic_DNA"/>
</dbReference>
<protein>
    <submittedName>
        <fullName evidence="2">PTS system sucrose-specific EIIBC component</fullName>
    </submittedName>
</protein>
<evidence type="ECO:0000256" key="1">
    <source>
        <dbReference type="SAM" id="MobiDB-lite"/>
    </source>
</evidence>
<dbReference type="Proteomes" id="UP001228049">
    <property type="component" value="Unassembled WGS sequence"/>
</dbReference>
<comment type="caution">
    <text evidence="2">The sequence shown here is derived from an EMBL/GenBank/DDBJ whole genome shotgun (WGS) entry which is preliminary data.</text>
</comment>
<feature type="compositionally biased region" description="Basic and acidic residues" evidence="1">
    <location>
        <begin position="1"/>
        <end position="10"/>
    </location>
</feature>
<dbReference type="AlphaFoldDB" id="A0AAD9BVH7"/>
<evidence type="ECO:0000313" key="3">
    <source>
        <dbReference type="Proteomes" id="UP001228049"/>
    </source>
</evidence>
<proteinExistence type="predicted"/>